<dbReference type="EMBL" id="DF973176">
    <property type="protein sequence ID" value="GAU17740.1"/>
    <property type="molecule type" value="Genomic_DNA"/>
</dbReference>
<gene>
    <name evidence="1" type="ORF">TSUD_171280</name>
</gene>
<protein>
    <submittedName>
        <fullName evidence="1">Uncharacterized protein</fullName>
    </submittedName>
</protein>
<organism evidence="1 2">
    <name type="scientific">Trifolium subterraneum</name>
    <name type="common">Subterranean clover</name>
    <dbReference type="NCBI Taxonomy" id="3900"/>
    <lineage>
        <taxon>Eukaryota</taxon>
        <taxon>Viridiplantae</taxon>
        <taxon>Streptophyta</taxon>
        <taxon>Embryophyta</taxon>
        <taxon>Tracheophyta</taxon>
        <taxon>Spermatophyta</taxon>
        <taxon>Magnoliopsida</taxon>
        <taxon>eudicotyledons</taxon>
        <taxon>Gunneridae</taxon>
        <taxon>Pentapetalae</taxon>
        <taxon>rosids</taxon>
        <taxon>fabids</taxon>
        <taxon>Fabales</taxon>
        <taxon>Fabaceae</taxon>
        <taxon>Papilionoideae</taxon>
        <taxon>50 kb inversion clade</taxon>
        <taxon>NPAAA clade</taxon>
        <taxon>Hologalegina</taxon>
        <taxon>IRL clade</taxon>
        <taxon>Trifolieae</taxon>
        <taxon>Trifolium</taxon>
    </lineage>
</organism>
<reference evidence="2" key="1">
    <citation type="journal article" date="2017" name="Front. Plant Sci.">
        <title>Climate Clever Clovers: New Paradigm to Reduce the Environmental Footprint of Ruminants by Breeding Low Methanogenic Forages Utilizing Haplotype Variation.</title>
        <authorList>
            <person name="Kaur P."/>
            <person name="Appels R."/>
            <person name="Bayer P.E."/>
            <person name="Keeble-Gagnere G."/>
            <person name="Wang J."/>
            <person name="Hirakawa H."/>
            <person name="Shirasawa K."/>
            <person name="Vercoe P."/>
            <person name="Stefanova K."/>
            <person name="Durmic Z."/>
            <person name="Nichols P."/>
            <person name="Revell C."/>
            <person name="Isobe S.N."/>
            <person name="Edwards D."/>
            <person name="Erskine W."/>
        </authorList>
    </citation>
    <scope>NUCLEOTIDE SEQUENCE [LARGE SCALE GENOMIC DNA]</scope>
    <source>
        <strain evidence="2">cv. Daliak</strain>
    </source>
</reference>
<keyword evidence="2" id="KW-1185">Reference proteome</keyword>
<name>A0A2Z6LJM8_TRISU</name>
<dbReference type="Proteomes" id="UP000242715">
    <property type="component" value="Unassembled WGS sequence"/>
</dbReference>
<proteinExistence type="predicted"/>
<sequence>MTGPSTPISESVNHVPHVDQAALFIQNLLSLNVEQSVFYELVEKATPEQKKTLNQFPTPNLQAGYVSETLRDGNTLRDSEDQADPWLRPRASSCISTLYLVCS</sequence>
<evidence type="ECO:0000313" key="2">
    <source>
        <dbReference type="Proteomes" id="UP000242715"/>
    </source>
</evidence>
<dbReference type="AlphaFoldDB" id="A0A2Z6LJM8"/>
<evidence type="ECO:0000313" key="1">
    <source>
        <dbReference type="EMBL" id="GAU17740.1"/>
    </source>
</evidence>
<accession>A0A2Z6LJM8</accession>